<dbReference type="InterPro" id="IPR029030">
    <property type="entry name" value="Caspase-like_dom_sf"/>
</dbReference>
<dbReference type="EMBL" id="DTLI01000173">
    <property type="protein sequence ID" value="HHS52661.1"/>
    <property type="molecule type" value="Genomic_DNA"/>
</dbReference>
<comment type="caution">
    <text evidence="4">The sequence shown here is derived from an EMBL/GenBank/DDBJ whole genome shotgun (WGS) entry which is preliminary data.</text>
</comment>
<sequence length="1367" mass="154938">MKNIRFKTLISQGQIGSLCLIVLILFASLSRPPKADPSWVTSQDAYSSDVSEQVPIGLYGTSVDDTMRSVSAKGGLPQRNFYRTTLGTRSILSVINSSTKGITFQFSTISPTIDLMVLDESKTTFHQLELPGYERLVAPVGYPDLPMALVMVGIPQTGNVSLRVVPKGQKVFRSINIAPVPKQSWDKTIIEKGAVYEQNRFLPQSLAEIKEIGFWRSVRVCKILVAPAQYNPITKELQVFETLTVSLQFTAEPQSHPELASPVFDPIYEKTLLNGNMAKDWKVPEPKKTSKNFYEISEPWLKIKVESTGVYKITYDDLKTFRINPNSINPKSFRLFNIGKWTSNVFYPDSMIELPIYVYGENDSVFDRSDYILFWAVGVSDWDSTRQVFKTNYFTNYNYYWLTWGGKNGKRIRPKVITNGENPQIVKSAKSKIHFEKDVLCPARSGLLWLWHYITKAADRSDTSLVIPFTLPNADSLLKLTFAFYQPATNLTANFNIYLNQTLIGSGQIRTASSAPYLFTLETLPALSSDDNTLRIQLTGSTEMQLYLDYFDVEYRQRLNLRNYGLDFSLDSGEVRVQVKGVRQTPFIFDVTDKFEPQWITDFTLTGDSLFFQITNETKRFYYITDITKLKRPIALKERSLGSLKSETNSADYIIIAPDELYDAAKLLARYRTNNILGLPQARAWAVKLSDVYDEYAFGIEEPGAIKEFFKNKLPSFGLLLGDATYDYRNNLGFNDFPVLPAYEQGFDFDPDVYSQAALAIDVYYARLDDDQIPDMILGRVTARTTIEVQRFFQKVKEYDAKPFGFWNTRLLLLADDEWKGRDKPDDGMIWTHIIDCDAIAGIFQNRLEPVKIYLTEYPFAPGNEYAKPQARASFIQALNQGALLLAYFGHGAGWQLAHEKAFYVEEDVVKVQNERRNPFAFFGSCGVGRFEDTRFQAIAEELVREDDGCIGTVGATKATSSGTNLYFASAMFGYINDTTNLPVSIGQAFFSAWHYDYKYHLFGDPATVLNLPELKAQRLSITPDTLRLGELCTVSLPPLGVQSGSYYLTAFGPKWLRTYSSYFYGRINTVNYQLPGFELFRGIGQCNQSGIEIPFIVPRGQSPYMRGEGYTPIANSARIQLGLFSQENFYCLLKDSIPITYDTAPRTDTTGPIVNLYADGEYLRNGSKVPNQFILSGTVYDPSGILILPNTTANCSLFFYDPSSRSPVGLSQYFIYSNNSYTQGQFVYPSPIKLTKDLDTLVVIAYDCQLNQTEKRVWVNLLSEGLEITNALVYPNPVKTETYFTFTLSRDCYVQINIYTINGRPVKTIPERLCSRGYNQIKWDGRDDTGVLPANGVYLYQIKAKLEENRSQESSTTFTDKLLILR</sequence>
<evidence type="ECO:0000256" key="1">
    <source>
        <dbReference type="ARBA" id="ARBA00022729"/>
    </source>
</evidence>
<dbReference type="Pfam" id="PF01364">
    <property type="entry name" value="Peptidase_C25"/>
    <property type="match status" value="1"/>
</dbReference>
<dbReference type="InterPro" id="IPR029031">
    <property type="entry name" value="Gingipain_N_sf"/>
</dbReference>
<dbReference type="Gene3D" id="3.40.50.10390">
    <property type="entry name" value="Gingipain r, domain 1"/>
    <property type="match status" value="1"/>
</dbReference>
<protein>
    <recommendedName>
        <fullName evidence="5">T9SS type A sorting domain-containing protein</fullName>
    </recommendedName>
</protein>
<feature type="domain" description="Gingipain" evidence="2">
    <location>
        <begin position="653"/>
        <end position="1010"/>
    </location>
</feature>
<feature type="domain" description="Gingipain propeptide" evidence="3">
    <location>
        <begin position="94"/>
        <end position="274"/>
    </location>
</feature>
<gene>
    <name evidence="4" type="ORF">ENW73_07345</name>
</gene>
<dbReference type="Gene3D" id="3.40.50.1460">
    <property type="match status" value="1"/>
</dbReference>
<name>A0A7C6EDH3_UNCW3</name>
<dbReference type="Gene3D" id="2.60.40.3800">
    <property type="match status" value="1"/>
</dbReference>
<evidence type="ECO:0000259" key="2">
    <source>
        <dbReference type="Pfam" id="PF01364"/>
    </source>
</evidence>
<dbReference type="GO" id="GO:0004197">
    <property type="term" value="F:cysteine-type endopeptidase activity"/>
    <property type="evidence" value="ECO:0007669"/>
    <property type="project" value="InterPro"/>
</dbReference>
<evidence type="ECO:0000313" key="4">
    <source>
        <dbReference type="EMBL" id="HHS52661.1"/>
    </source>
</evidence>
<evidence type="ECO:0008006" key="5">
    <source>
        <dbReference type="Google" id="ProtNLM"/>
    </source>
</evidence>
<dbReference type="InterPro" id="IPR038490">
    <property type="entry name" value="Gingipain_propep_sf"/>
</dbReference>
<dbReference type="Gene3D" id="2.60.40.4070">
    <property type="match status" value="1"/>
</dbReference>
<dbReference type="Pfam" id="PF08126">
    <property type="entry name" value="Propeptide_C25"/>
    <property type="match status" value="1"/>
</dbReference>
<dbReference type="InterPro" id="IPR001769">
    <property type="entry name" value="Gingipain"/>
</dbReference>
<evidence type="ECO:0000259" key="3">
    <source>
        <dbReference type="Pfam" id="PF08126"/>
    </source>
</evidence>
<organism evidence="4">
    <name type="scientific">candidate division WOR-3 bacterium</name>
    <dbReference type="NCBI Taxonomy" id="2052148"/>
    <lineage>
        <taxon>Bacteria</taxon>
        <taxon>Bacteria division WOR-3</taxon>
    </lineage>
</organism>
<keyword evidence="1" id="KW-0732">Signal</keyword>
<dbReference type="SUPFAM" id="SSF52129">
    <property type="entry name" value="Caspase-like"/>
    <property type="match status" value="1"/>
</dbReference>
<dbReference type="GO" id="GO:0006508">
    <property type="term" value="P:proteolysis"/>
    <property type="evidence" value="ECO:0007669"/>
    <property type="project" value="InterPro"/>
</dbReference>
<reference evidence="4" key="1">
    <citation type="journal article" date="2020" name="mSystems">
        <title>Genome- and Community-Level Interaction Insights into Carbon Utilization and Element Cycling Functions of Hydrothermarchaeota in Hydrothermal Sediment.</title>
        <authorList>
            <person name="Zhou Z."/>
            <person name="Liu Y."/>
            <person name="Xu W."/>
            <person name="Pan J."/>
            <person name="Luo Z.H."/>
            <person name="Li M."/>
        </authorList>
    </citation>
    <scope>NUCLEOTIDE SEQUENCE [LARGE SCALE GENOMIC DNA]</scope>
    <source>
        <strain evidence="4">SpSt-876</strain>
    </source>
</reference>
<accession>A0A7C6EDH3</accession>
<proteinExistence type="predicted"/>
<dbReference type="InterPro" id="IPR012600">
    <property type="entry name" value="Propeptide_C25"/>
</dbReference>